<dbReference type="InterPro" id="IPR013083">
    <property type="entry name" value="Znf_RING/FYVE/PHD"/>
</dbReference>
<comment type="caution">
    <text evidence="12">The sequence shown here is derived from an EMBL/GenBank/DDBJ whole genome shotgun (WGS) entry which is preliminary data.</text>
</comment>
<keyword evidence="9" id="KW-0812">Transmembrane</keyword>
<dbReference type="GO" id="GO:0004672">
    <property type="term" value="F:protein kinase activity"/>
    <property type="evidence" value="ECO:0007669"/>
    <property type="project" value="InterPro"/>
</dbReference>
<dbReference type="Pfam" id="PF04564">
    <property type="entry name" value="U-box"/>
    <property type="match status" value="1"/>
</dbReference>
<dbReference type="SUPFAM" id="SSF57850">
    <property type="entry name" value="RING/U-box"/>
    <property type="match status" value="1"/>
</dbReference>
<comment type="function">
    <text evidence="2">Functions as an E3 ubiquitin ligase.</text>
</comment>
<dbReference type="GO" id="GO:0005524">
    <property type="term" value="F:ATP binding"/>
    <property type="evidence" value="ECO:0007669"/>
    <property type="project" value="InterPro"/>
</dbReference>
<dbReference type="Gene3D" id="1.10.510.10">
    <property type="entry name" value="Transferase(Phosphotransferase) domain 1"/>
    <property type="match status" value="1"/>
</dbReference>
<feature type="compositionally biased region" description="Polar residues" evidence="8">
    <location>
        <begin position="324"/>
        <end position="335"/>
    </location>
</feature>
<dbReference type="GO" id="GO:0061630">
    <property type="term" value="F:ubiquitin protein ligase activity"/>
    <property type="evidence" value="ECO:0007669"/>
    <property type="project" value="UniProtKB-EC"/>
</dbReference>
<keyword evidence="7" id="KW-0175">Coiled coil</keyword>
<feature type="domain" description="Protein kinase" evidence="10">
    <location>
        <begin position="487"/>
        <end position="751"/>
    </location>
</feature>
<keyword evidence="9" id="KW-0472">Membrane</keyword>
<feature type="region of interest" description="Disordered" evidence="8">
    <location>
        <begin position="324"/>
        <end position="365"/>
    </location>
</feature>
<evidence type="ECO:0000313" key="13">
    <source>
        <dbReference type="Proteomes" id="UP001153076"/>
    </source>
</evidence>
<keyword evidence="13" id="KW-1185">Reference proteome</keyword>
<dbReference type="OrthoDB" id="4062651at2759"/>
<comment type="pathway">
    <text evidence="3">Protein modification; protein ubiquitination.</text>
</comment>
<dbReference type="EC" id="2.3.2.27" evidence="4"/>
<dbReference type="EMBL" id="JAKOGI010000524">
    <property type="protein sequence ID" value="KAJ8433684.1"/>
    <property type="molecule type" value="Genomic_DNA"/>
</dbReference>
<feature type="domain" description="U-box" evidence="11">
    <location>
        <begin position="769"/>
        <end position="840"/>
    </location>
</feature>
<dbReference type="PANTHER" id="PTHR45647:SF100">
    <property type="entry name" value="U-BOX DOMAIN-CONTAINING PROTEIN 33"/>
    <property type="match status" value="1"/>
</dbReference>
<keyword evidence="9" id="KW-1133">Transmembrane helix</keyword>
<dbReference type="FunFam" id="3.30.40.10:FF:000428">
    <property type="entry name" value="U-box domain-containing protein 54"/>
    <property type="match status" value="1"/>
</dbReference>
<keyword evidence="6" id="KW-0833">Ubl conjugation pathway</keyword>
<comment type="catalytic activity">
    <reaction evidence="1">
        <text>S-ubiquitinyl-[E2 ubiquitin-conjugating enzyme]-L-cysteine + [acceptor protein]-L-lysine = [E2 ubiquitin-conjugating enzyme]-L-cysteine + N(6)-ubiquitinyl-[acceptor protein]-L-lysine.</text>
        <dbReference type="EC" id="2.3.2.27"/>
    </reaction>
</comment>
<dbReference type="CDD" id="cd16655">
    <property type="entry name" value="RING-Ubox_WDSUB1-like"/>
    <property type="match status" value="1"/>
</dbReference>
<dbReference type="AlphaFoldDB" id="A0A9Q1JYY0"/>
<dbReference type="InterPro" id="IPR000719">
    <property type="entry name" value="Prot_kinase_dom"/>
</dbReference>
<dbReference type="Proteomes" id="UP001153076">
    <property type="component" value="Unassembled WGS sequence"/>
</dbReference>
<dbReference type="InterPro" id="IPR051348">
    <property type="entry name" value="U-box_ubiquitin_ligases"/>
</dbReference>
<dbReference type="Pfam" id="PF07714">
    <property type="entry name" value="PK_Tyr_Ser-Thr"/>
    <property type="match status" value="1"/>
</dbReference>
<dbReference type="InterPro" id="IPR001245">
    <property type="entry name" value="Ser-Thr/Tyr_kinase_cat_dom"/>
</dbReference>
<dbReference type="Gene3D" id="3.30.40.10">
    <property type="entry name" value="Zinc/RING finger domain, C3HC4 (zinc finger)"/>
    <property type="match status" value="1"/>
</dbReference>
<proteinExistence type="predicted"/>
<evidence type="ECO:0000256" key="2">
    <source>
        <dbReference type="ARBA" id="ARBA00003861"/>
    </source>
</evidence>
<evidence type="ECO:0000256" key="4">
    <source>
        <dbReference type="ARBA" id="ARBA00012483"/>
    </source>
</evidence>
<dbReference type="InterPro" id="IPR011009">
    <property type="entry name" value="Kinase-like_dom_sf"/>
</dbReference>
<evidence type="ECO:0000256" key="6">
    <source>
        <dbReference type="ARBA" id="ARBA00022786"/>
    </source>
</evidence>
<evidence type="ECO:0000259" key="11">
    <source>
        <dbReference type="PROSITE" id="PS51698"/>
    </source>
</evidence>
<keyword evidence="5" id="KW-0808">Transferase</keyword>
<evidence type="ECO:0000256" key="9">
    <source>
        <dbReference type="SAM" id="Phobius"/>
    </source>
</evidence>
<accession>A0A9Q1JYY0</accession>
<gene>
    <name evidence="12" type="ORF">Cgig2_002355</name>
</gene>
<dbReference type="PANTHER" id="PTHR45647">
    <property type="entry name" value="OS02G0152300 PROTEIN"/>
    <property type="match status" value="1"/>
</dbReference>
<evidence type="ECO:0000256" key="3">
    <source>
        <dbReference type="ARBA" id="ARBA00004906"/>
    </source>
</evidence>
<feature type="compositionally biased region" description="Polar residues" evidence="8">
    <location>
        <begin position="356"/>
        <end position="365"/>
    </location>
</feature>
<name>A0A9Q1JYY0_9CARY</name>
<sequence length="840" mass="94851">MDLIVLDDDYGVHGGGGDIEAGSGCSAPVGEDKLFVAVGKEVRESESLLLWAIQNSGGRIISVVHVHQPDDFIPILGKKYHWTSLEEQQVKNYRGIERQLMLRTLDEYLQICRHFGVIFLLIEELSFLGLIIFHVLASLYRLGSCLHKLFTYLFPVYVQAEKLYIEMDNVERGLMQFIAQYNIEKLVMGAASDDSYHMKMTEPKSKTALYLQLHAPVSCHIWFICKGHLILEREASSRGRVCAENEQSTNLQSLSITNQCNKSEVRHQEPLLREGTSHSVVNDGRDTKFPYVHNAEIFPVSQTQLDLEANCHDWGEALGLSRSQRSDFSTGSSSHVSRDSTADPFELFAGPCEHSQPPSISQARSSESLYVERKWQQIEEELQLVKSDRDRLREDLESVVDQNLVLESKIANYDQVVKDLEEGMLSNVELLQICEKERDDLKNERDNVLKTAEELLNQSAEAASGMEVSKFFATLTFAEIEEVTSEFDPSLQLWEGESGSLYKGILSHSQVTVRMWHPEGLQGPRGFHQEVEILSKYRHPNLITLMAVCPEAWALVYEHLPNGNLEERLHCKDNTPPLSWQTRIRIATEICSALIFLHFRKPLRVVHGALKPSCILLDSNFTCKISDFGFSYVISHEENSVSIGSSYCSPTTAYTDPYILDMGEVSPAADVYSFGVVVLELLSGKPASEPADELQDALDEYTLDSLLDPSAGEWPYVQAKQLAQLALRCCEENPTNRPDLESIWRVLEPMRASCAGSPSYHIGDEEHRQAPSYFICPIFQEVMKDPHVAADGYTYEAEALRGWLETGHNTSPMTNLQLEHSNLVPNHALRSAIQEWHQQR</sequence>
<dbReference type="PROSITE" id="PS50011">
    <property type="entry name" value="PROTEIN_KINASE_DOM"/>
    <property type="match status" value="1"/>
</dbReference>
<reference evidence="12" key="1">
    <citation type="submission" date="2022-04" db="EMBL/GenBank/DDBJ databases">
        <title>Carnegiea gigantea Genome sequencing and assembly v2.</title>
        <authorList>
            <person name="Copetti D."/>
            <person name="Sanderson M.J."/>
            <person name="Burquez A."/>
            <person name="Wojciechowski M.F."/>
        </authorList>
    </citation>
    <scope>NUCLEOTIDE SEQUENCE</scope>
    <source>
        <strain evidence="12">SGP5-SGP5p</strain>
        <tissue evidence="12">Aerial part</tissue>
    </source>
</reference>
<evidence type="ECO:0000256" key="8">
    <source>
        <dbReference type="SAM" id="MobiDB-lite"/>
    </source>
</evidence>
<dbReference type="InterPro" id="IPR003613">
    <property type="entry name" value="Ubox_domain"/>
</dbReference>
<feature type="transmembrane region" description="Helical" evidence="9">
    <location>
        <begin position="117"/>
        <end position="140"/>
    </location>
</feature>
<evidence type="ECO:0000256" key="7">
    <source>
        <dbReference type="SAM" id="Coils"/>
    </source>
</evidence>
<dbReference type="Gene3D" id="3.30.200.20">
    <property type="entry name" value="Phosphorylase Kinase, domain 1"/>
    <property type="match status" value="1"/>
</dbReference>
<evidence type="ECO:0000313" key="12">
    <source>
        <dbReference type="EMBL" id="KAJ8433684.1"/>
    </source>
</evidence>
<dbReference type="GO" id="GO:0016567">
    <property type="term" value="P:protein ubiquitination"/>
    <property type="evidence" value="ECO:0007669"/>
    <property type="project" value="InterPro"/>
</dbReference>
<feature type="coiled-coil region" evidence="7">
    <location>
        <begin position="375"/>
        <end position="458"/>
    </location>
</feature>
<organism evidence="12 13">
    <name type="scientific">Carnegiea gigantea</name>
    <dbReference type="NCBI Taxonomy" id="171969"/>
    <lineage>
        <taxon>Eukaryota</taxon>
        <taxon>Viridiplantae</taxon>
        <taxon>Streptophyta</taxon>
        <taxon>Embryophyta</taxon>
        <taxon>Tracheophyta</taxon>
        <taxon>Spermatophyta</taxon>
        <taxon>Magnoliopsida</taxon>
        <taxon>eudicotyledons</taxon>
        <taxon>Gunneridae</taxon>
        <taxon>Pentapetalae</taxon>
        <taxon>Caryophyllales</taxon>
        <taxon>Cactineae</taxon>
        <taxon>Cactaceae</taxon>
        <taxon>Cactoideae</taxon>
        <taxon>Echinocereeae</taxon>
        <taxon>Carnegiea</taxon>
    </lineage>
</organism>
<protein>
    <recommendedName>
        <fullName evidence="4">RING-type E3 ubiquitin transferase</fullName>
        <ecNumber evidence="4">2.3.2.27</ecNumber>
    </recommendedName>
</protein>
<dbReference type="PROSITE" id="PS51698">
    <property type="entry name" value="U_BOX"/>
    <property type="match status" value="1"/>
</dbReference>
<dbReference type="SMART" id="SM00504">
    <property type="entry name" value="Ubox"/>
    <property type="match status" value="1"/>
</dbReference>
<evidence type="ECO:0000256" key="5">
    <source>
        <dbReference type="ARBA" id="ARBA00022679"/>
    </source>
</evidence>
<dbReference type="CDD" id="cd01989">
    <property type="entry name" value="USP_STK_Ubox_N"/>
    <property type="match status" value="1"/>
</dbReference>
<evidence type="ECO:0000259" key="10">
    <source>
        <dbReference type="PROSITE" id="PS50011"/>
    </source>
</evidence>
<evidence type="ECO:0000256" key="1">
    <source>
        <dbReference type="ARBA" id="ARBA00000900"/>
    </source>
</evidence>
<dbReference type="SUPFAM" id="SSF56112">
    <property type="entry name" value="Protein kinase-like (PK-like)"/>
    <property type="match status" value="1"/>
</dbReference>